<dbReference type="PROSITE" id="PS51186">
    <property type="entry name" value="GNAT"/>
    <property type="match status" value="1"/>
</dbReference>
<dbReference type="Proteomes" id="UP001178662">
    <property type="component" value="Chromosome"/>
</dbReference>
<dbReference type="GO" id="GO:0016747">
    <property type="term" value="F:acyltransferase activity, transferring groups other than amino-acyl groups"/>
    <property type="evidence" value="ECO:0007669"/>
    <property type="project" value="InterPro"/>
</dbReference>
<evidence type="ECO:0000313" key="3">
    <source>
        <dbReference type="Proteomes" id="UP001178662"/>
    </source>
</evidence>
<reference evidence="2" key="1">
    <citation type="submission" date="2023-03" db="EMBL/GenBank/DDBJ databases">
        <title>Andean soil-derived lignocellulolytic bacterial consortium as a source of novel taxa and putative plastic-active enzymes.</title>
        <authorList>
            <person name="Diaz-Garcia L."/>
            <person name="Chuvochina M."/>
            <person name="Feuerriegel G."/>
            <person name="Bunk B."/>
            <person name="Sproer C."/>
            <person name="Streit W.R."/>
            <person name="Rodriguez L.M."/>
            <person name="Overmann J."/>
            <person name="Jimenez D.J."/>
        </authorList>
    </citation>
    <scope>NUCLEOTIDE SEQUENCE</scope>
    <source>
        <strain evidence="2">MAG 2441</strain>
    </source>
</reference>
<keyword evidence="2" id="KW-0012">Acyltransferase</keyword>
<gene>
    <name evidence="2" type="ORF">P0Y55_08160</name>
</gene>
<dbReference type="SUPFAM" id="SSF55729">
    <property type="entry name" value="Acyl-CoA N-acyltransferases (Nat)"/>
    <property type="match status" value="1"/>
</dbReference>
<accession>A0AA95EYU3</accession>
<dbReference type="Gene3D" id="3.40.630.30">
    <property type="match status" value="1"/>
</dbReference>
<organism evidence="2 3">
    <name type="scientific">Candidatus Cohnella colombiensis</name>
    <dbReference type="NCBI Taxonomy" id="3121368"/>
    <lineage>
        <taxon>Bacteria</taxon>
        <taxon>Bacillati</taxon>
        <taxon>Bacillota</taxon>
        <taxon>Bacilli</taxon>
        <taxon>Bacillales</taxon>
        <taxon>Paenibacillaceae</taxon>
        <taxon>Cohnella</taxon>
    </lineage>
</organism>
<dbReference type="InterPro" id="IPR053144">
    <property type="entry name" value="Acetyltransferase_Butenolide"/>
</dbReference>
<dbReference type="Pfam" id="PF13673">
    <property type="entry name" value="Acetyltransf_10"/>
    <property type="match status" value="1"/>
</dbReference>
<dbReference type="InterPro" id="IPR016181">
    <property type="entry name" value="Acyl_CoA_acyltransferase"/>
</dbReference>
<dbReference type="EC" id="2.3.1.-" evidence="2"/>
<sequence>MIHYSEEHKLKAVDVAQVFRSSGIKRPVDDLDRIQQMIDQADVLISAWEDDKLIGIARSLTDYCYCCYLSDLAVDKAYQGKGIGKELIHRTQHIIGEQCSLVLISAPDAVSYYPHVGFEQSDRTFIIARKK</sequence>
<feature type="domain" description="N-acetyltransferase" evidence="1">
    <location>
        <begin position="2"/>
        <end position="131"/>
    </location>
</feature>
<keyword evidence="3" id="KW-1185">Reference proteome</keyword>
<evidence type="ECO:0000313" key="2">
    <source>
        <dbReference type="EMBL" id="WEK56008.1"/>
    </source>
</evidence>
<keyword evidence="2" id="KW-0808">Transferase</keyword>
<evidence type="ECO:0000259" key="1">
    <source>
        <dbReference type="PROSITE" id="PS51186"/>
    </source>
</evidence>
<dbReference type="InterPro" id="IPR000182">
    <property type="entry name" value="GNAT_dom"/>
</dbReference>
<dbReference type="PANTHER" id="PTHR43233:SF1">
    <property type="entry name" value="FAMILY N-ACETYLTRANSFERASE, PUTATIVE (AFU_ORTHOLOGUE AFUA_6G03350)-RELATED"/>
    <property type="match status" value="1"/>
</dbReference>
<proteinExistence type="predicted"/>
<name>A0AA95EYU3_9BACL</name>
<dbReference type="PANTHER" id="PTHR43233">
    <property type="entry name" value="FAMILY N-ACETYLTRANSFERASE, PUTATIVE (AFU_ORTHOLOGUE AFUA_6G03350)-RELATED"/>
    <property type="match status" value="1"/>
</dbReference>
<dbReference type="EMBL" id="CP119317">
    <property type="protein sequence ID" value="WEK56008.1"/>
    <property type="molecule type" value="Genomic_DNA"/>
</dbReference>
<protein>
    <submittedName>
        <fullName evidence="2">GNAT family N-acetyltransferase</fullName>
        <ecNumber evidence="2">2.3.1.-</ecNumber>
    </submittedName>
</protein>
<dbReference type="CDD" id="cd04301">
    <property type="entry name" value="NAT_SF"/>
    <property type="match status" value="1"/>
</dbReference>
<dbReference type="AlphaFoldDB" id="A0AA95EYU3"/>